<dbReference type="EMBL" id="JAIQCV010000013">
    <property type="protein sequence ID" value="KAH1033822.1"/>
    <property type="molecule type" value="Genomic_DNA"/>
</dbReference>
<keyword evidence="2" id="KW-1185">Reference proteome</keyword>
<gene>
    <name evidence="1" type="ORF">J1N35_045996</name>
</gene>
<sequence>MLVMTLSSQIREVRGNIIFDPGDHCSLSLFKVFESWTFVVQKYDFRMLHDSGLFPSRNKVKSISVFDPSINAYVQFVNKTLASSIKPIYHGVTNPFKSRVGGTLERFPPKDGGR</sequence>
<dbReference type="Proteomes" id="UP000828251">
    <property type="component" value="Unassembled WGS sequence"/>
</dbReference>
<feature type="non-terminal residue" evidence="1">
    <location>
        <position position="114"/>
    </location>
</feature>
<proteinExistence type="predicted"/>
<accession>A0A9D3UCI4</accession>
<reference evidence="1 2" key="1">
    <citation type="journal article" date="2021" name="Plant Biotechnol. J.">
        <title>Multi-omics assisted identification of the key and species-specific regulatory components of drought-tolerant mechanisms in Gossypium stocksii.</title>
        <authorList>
            <person name="Yu D."/>
            <person name="Ke L."/>
            <person name="Zhang D."/>
            <person name="Wu Y."/>
            <person name="Sun Y."/>
            <person name="Mei J."/>
            <person name="Sun J."/>
            <person name="Sun Y."/>
        </authorList>
    </citation>
    <scope>NUCLEOTIDE SEQUENCE [LARGE SCALE GENOMIC DNA]</scope>
    <source>
        <strain evidence="2">cv. E1</strain>
        <tissue evidence="1">Leaf</tissue>
    </source>
</reference>
<evidence type="ECO:0000313" key="2">
    <source>
        <dbReference type="Proteomes" id="UP000828251"/>
    </source>
</evidence>
<name>A0A9D3UCI4_9ROSI</name>
<comment type="caution">
    <text evidence="1">The sequence shown here is derived from an EMBL/GenBank/DDBJ whole genome shotgun (WGS) entry which is preliminary data.</text>
</comment>
<organism evidence="1 2">
    <name type="scientific">Gossypium stocksii</name>
    <dbReference type="NCBI Taxonomy" id="47602"/>
    <lineage>
        <taxon>Eukaryota</taxon>
        <taxon>Viridiplantae</taxon>
        <taxon>Streptophyta</taxon>
        <taxon>Embryophyta</taxon>
        <taxon>Tracheophyta</taxon>
        <taxon>Spermatophyta</taxon>
        <taxon>Magnoliopsida</taxon>
        <taxon>eudicotyledons</taxon>
        <taxon>Gunneridae</taxon>
        <taxon>Pentapetalae</taxon>
        <taxon>rosids</taxon>
        <taxon>malvids</taxon>
        <taxon>Malvales</taxon>
        <taxon>Malvaceae</taxon>
        <taxon>Malvoideae</taxon>
        <taxon>Gossypium</taxon>
    </lineage>
</organism>
<dbReference type="AlphaFoldDB" id="A0A9D3UCI4"/>
<protein>
    <submittedName>
        <fullName evidence="1">Uncharacterized protein</fullName>
    </submittedName>
</protein>
<evidence type="ECO:0000313" key="1">
    <source>
        <dbReference type="EMBL" id="KAH1033822.1"/>
    </source>
</evidence>